<feature type="region of interest" description="Disordered" evidence="1">
    <location>
        <begin position="142"/>
        <end position="179"/>
    </location>
</feature>
<keyword evidence="3" id="KW-1185">Reference proteome</keyword>
<dbReference type="RefSeq" id="XP_046005229.1">
    <property type="nucleotide sequence ID" value="XM_046155761.1"/>
</dbReference>
<dbReference type="EMBL" id="JAGTJQ010000013">
    <property type="protein sequence ID" value="KAH7014262.1"/>
    <property type="molecule type" value="Genomic_DNA"/>
</dbReference>
<dbReference type="Proteomes" id="UP000756346">
    <property type="component" value="Unassembled WGS sequence"/>
</dbReference>
<organism evidence="2 3">
    <name type="scientific">Microdochium trichocladiopsis</name>
    <dbReference type="NCBI Taxonomy" id="1682393"/>
    <lineage>
        <taxon>Eukaryota</taxon>
        <taxon>Fungi</taxon>
        <taxon>Dikarya</taxon>
        <taxon>Ascomycota</taxon>
        <taxon>Pezizomycotina</taxon>
        <taxon>Sordariomycetes</taxon>
        <taxon>Xylariomycetidae</taxon>
        <taxon>Xylariales</taxon>
        <taxon>Microdochiaceae</taxon>
        <taxon>Microdochium</taxon>
    </lineage>
</organism>
<gene>
    <name evidence="2" type="ORF">B0I36DRAFT_338481</name>
</gene>
<evidence type="ECO:0000256" key="1">
    <source>
        <dbReference type="SAM" id="MobiDB-lite"/>
    </source>
</evidence>
<feature type="region of interest" description="Disordered" evidence="1">
    <location>
        <begin position="411"/>
        <end position="434"/>
    </location>
</feature>
<sequence length="543" mass="60571">MVAGRNGYSASSLSSSTTTGYPPASADAEQNGSRIQSDGGEQTQHDGHATLGPQMNLTTKGSGGRLSPDGVRAAAQRAVGRIKTALRQRLDSIRGTRCSDELIWAALEADVFGSSRWFEGPLASDLVAAGFALVEEDPDDAVGAGAAPRRSGHAVGGDAVYGEKSREDGQPDAGGVDNAAGEMRLQNSRKANAPLRARLAEPLVVETIMEYLYESPVEVLDEYLNRFFTPLQTANADRECLWKIAEDVLAKKLQNTVRFTNDTISQHRRTSFFDILRTSRSPTPIHKLRHRSYGMQGLLNGQPQQQPQPLTHHDFWSYGEAERFVGSLDRYYLQDSGTNIDRPGEWRVEDWLYETEEEHRPNFFFFDGGEGYGDDGQEDDGALGCLFFLTDRENVRRKILCVLQFAPAPTTEVTTDQHPGTNDASTPSAHQPNPFPTLTNLITRLWQSYPGSQNQTPWPVFYIYVPPHSVEIDDDAFVAELSRTVKDKMPRNHYVGYVDISNSDGVWGTTFPAWIGQMAEEKRRQVQRLRRERRRELVGRFGR</sequence>
<accession>A0A9P8XUX5</accession>
<comment type="caution">
    <text evidence="2">The sequence shown here is derived from an EMBL/GenBank/DDBJ whole genome shotgun (WGS) entry which is preliminary data.</text>
</comment>
<feature type="compositionally biased region" description="Low complexity" evidence="1">
    <location>
        <begin position="9"/>
        <end position="19"/>
    </location>
</feature>
<evidence type="ECO:0000313" key="3">
    <source>
        <dbReference type="Proteomes" id="UP000756346"/>
    </source>
</evidence>
<dbReference type="OrthoDB" id="5065752at2759"/>
<protein>
    <submittedName>
        <fullName evidence="2">Uncharacterized protein</fullName>
    </submittedName>
</protein>
<evidence type="ECO:0000313" key="2">
    <source>
        <dbReference type="EMBL" id="KAH7014262.1"/>
    </source>
</evidence>
<name>A0A9P8XUX5_9PEZI</name>
<dbReference type="AlphaFoldDB" id="A0A9P8XUX5"/>
<proteinExistence type="predicted"/>
<feature type="compositionally biased region" description="Polar residues" evidence="1">
    <location>
        <begin position="28"/>
        <end position="42"/>
    </location>
</feature>
<dbReference type="GeneID" id="70185307"/>
<feature type="region of interest" description="Disordered" evidence="1">
    <location>
        <begin position="1"/>
        <end position="70"/>
    </location>
</feature>
<reference evidence="2" key="1">
    <citation type="journal article" date="2021" name="Nat. Commun.">
        <title>Genetic determinants of endophytism in the Arabidopsis root mycobiome.</title>
        <authorList>
            <person name="Mesny F."/>
            <person name="Miyauchi S."/>
            <person name="Thiergart T."/>
            <person name="Pickel B."/>
            <person name="Atanasova L."/>
            <person name="Karlsson M."/>
            <person name="Huettel B."/>
            <person name="Barry K.W."/>
            <person name="Haridas S."/>
            <person name="Chen C."/>
            <person name="Bauer D."/>
            <person name="Andreopoulos W."/>
            <person name="Pangilinan J."/>
            <person name="LaButti K."/>
            <person name="Riley R."/>
            <person name="Lipzen A."/>
            <person name="Clum A."/>
            <person name="Drula E."/>
            <person name="Henrissat B."/>
            <person name="Kohler A."/>
            <person name="Grigoriev I.V."/>
            <person name="Martin F.M."/>
            <person name="Hacquard S."/>
        </authorList>
    </citation>
    <scope>NUCLEOTIDE SEQUENCE</scope>
    <source>
        <strain evidence="2">MPI-CAGE-CH-0230</strain>
    </source>
</reference>